<reference evidence="1 2" key="1">
    <citation type="submission" date="2017-09" db="EMBL/GenBank/DDBJ databases">
        <authorList>
            <person name="Ehlers B."/>
            <person name="Leendertz F.H."/>
        </authorList>
    </citation>
    <scope>NUCLEOTIDE SEQUENCE [LARGE SCALE GENOMIC DNA]</scope>
    <source>
        <strain evidence="1 2">CGMCC 4.6857</strain>
    </source>
</reference>
<dbReference type="EMBL" id="OBDY01000037">
    <property type="protein sequence ID" value="SNY70070.1"/>
    <property type="molecule type" value="Genomic_DNA"/>
</dbReference>
<sequence>MLAVVVGPPGYYVYQEHEKDVDRPARAQAAVLAGCHRTLGYSLKAPATAQYSDETILFGKDRPDSFMVFGSVDSQNSYGALVRNGYICGGILTADQEDVKFNIQAEINDIAAVEGIARVSDDMGPYQEGRLPVCGLNFLQACFD</sequence>
<dbReference type="AlphaFoldDB" id="A0A285KBT0"/>
<organism evidence="1 2">
    <name type="scientific">Paractinoplanes atraurantiacus</name>
    <dbReference type="NCBI Taxonomy" id="1036182"/>
    <lineage>
        <taxon>Bacteria</taxon>
        <taxon>Bacillati</taxon>
        <taxon>Actinomycetota</taxon>
        <taxon>Actinomycetes</taxon>
        <taxon>Micromonosporales</taxon>
        <taxon>Micromonosporaceae</taxon>
        <taxon>Paractinoplanes</taxon>
    </lineage>
</organism>
<dbReference type="RefSeq" id="WP_097328325.1">
    <property type="nucleotide sequence ID" value="NZ_OBDY01000037.1"/>
</dbReference>
<evidence type="ECO:0000313" key="2">
    <source>
        <dbReference type="Proteomes" id="UP000219612"/>
    </source>
</evidence>
<keyword evidence="2" id="KW-1185">Reference proteome</keyword>
<accession>A0A285KBT0</accession>
<proteinExistence type="predicted"/>
<dbReference type="OrthoDB" id="4485548at2"/>
<dbReference type="Proteomes" id="UP000219612">
    <property type="component" value="Unassembled WGS sequence"/>
</dbReference>
<gene>
    <name evidence="1" type="ORF">SAMN05421748_1378</name>
</gene>
<protein>
    <submittedName>
        <fullName evidence="1">Uncharacterized protein</fullName>
    </submittedName>
</protein>
<evidence type="ECO:0000313" key="1">
    <source>
        <dbReference type="EMBL" id="SNY70070.1"/>
    </source>
</evidence>
<name>A0A285KBT0_9ACTN</name>